<dbReference type="EMBL" id="CP045201">
    <property type="protein sequence ID" value="QOL82181.1"/>
    <property type="molecule type" value="Genomic_DNA"/>
</dbReference>
<organism evidence="1 2">
    <name type="scientific">Pseudooceanicola spongiae</name>
    <dbReference type="NCBI Taxonomy" id="2613965"/>
    <lineage>
        <taxon>Bacteria</taxon>
        <taxon>Pseudomonadati</taxon>
        <taxon>Pseudomonadota</taxon>
        <taxon>Alphaproteobacteria</taxon>
        <taxon>Rhodobacterales</taxon>
        <taxon>Paracoccaceae</taxon>
        <taxon>Pseudooceanicola</taxon>
    </lineage>
</organism>
<dbReference type="RefSeq" id="WP_193080156.1">
    <property type="nucleotide sequence ID" value="NZ_CP045201.1"/>
</dbReference>
<keyword evidence="2" id="KW-1185">Reference proteome</keyword>
<accession>A0A7L9WPE7</accession>
<name>A0A7L9WPE7_9RHOB</name>
<dbReference type="GO" id="GO:0016853">
    <property type="term" value="F:isomerase activity"/>
    <property type="evidence" value="ECO:0007669"/>
    <property type="project" value="InterPro"/>
</dbReference>
<dbReference type="InterPro" id="IPR037481">
    <property type="entry name" value="LacX"/>
</dbReference>
<dbReference type="Proteomes" id="UP000594118">
    <property type="component" value="Chromosome"/>
</dbReference>
<sequence length="290" mass="30827">MPVATTISSPELTVTLSDLGAELQSITTATGDELLWHGDTAFWGGRAPILFPIVGRGPDDRIAVNGQEAPMRQHGFARHAMFERAEVTPDSCSYVLRDSADSRAAYPCAFRLTLHYRLSGPTLSVSAEVTNTGDSVLPFGLGFHPAFAWPLPGAGDARHQIRLANGAEPALAHLQDGYLMPERAPSPFAGGILPLHHGLFDRDALIFPDGAGEALIYSAPGSAAPALHFAFHNTPNLGIWTKPGAPFLCIEPWHGMAARAGAGPEIADRPDSLLLNPHATATFGYSLRVV</sequence>
<dbReference type="InterPro" id="IPR014718">
    <property type="entry name" value="GH-type_carb-bd"/>
</dbReference>
<proteinExistence type="predicted"/>
<dbReference type="KEGG" id="pshq:F3W81_15890"/>
<reference evidence="1 2" key="1">
    <citation type="submission" date="2019-10" db="EMBL/GenBank/DDBJ databases">
        <title>Pseudopuniceibacterium sp. HQ09 islated from Antarctica.</title>
        <authorList>
            <person name="Liao L."/>
            <person name="Su S."/>
            <person name="Chen B."/>
            <person name="Yu Y."/>
        </authorList>
    </citation>
    <scope>NUCLEOTIDE SEQUENCE [LARGE SCALE GENOMIC DNA]</scope>
    <source>
        <strain evidence="1 2">HQ09</strain>
    </source>
</reference>
<dbReference type="GO" id="GO:0005975">
    <property type="term" value="P:carbohydrate metabolic process"/>
    <property type="evidence" value="ECO:0007669"/>
    <property type="project" value="InterPro"/>
</dbReference>
<gene>
    <name evidence="1" type="ORF">F3W81_15890</name>
</gene>
<evidence type="ECO:0000313" key="1">
    <source>
        <dbReference type="EMBL" id="QOL82181.1"/>
    </source>
</evidence>
<dbReference type="Pfam" id="PF01263">
    <property type="entry name" value="Aldose_epim"/>
    <property type="match status" value="1"/>
</dbReference>
<dbReference type="InterPro" id="IPR008183">
    <property type="entry name" value="Aldose_1/G6P_1-epimerase"/>
</dbReference>
<dbReference type="InterPro" id="IPR011013">
    <property type="entry name" value="Gal_mutarotase_sf_dom"/>
</dbReference>
<dbReference type="AlphaFoldDB" id="A0A7L9WPE7"/>
<dbReference type="Gene3D" id="2.70.98.10">
    <property type="match status" value="1"/>
</dbReference>
<dbReference type="GO" id="GO:0030246">
    <property type="term" value="F:carbohydrate binding"/>
    <property type="evidence" value="ECO:0007669"/>
    <property type="project" value="InterPro"/>
</dbReference>
<dbReference type="CDD" id="cd09024">
    <property type="entry name" value="Aldose_epim_lacX"/>
    <property type="match status" value="1"/>
</dbReference>
<protein>
    <submittedName>
        <fullName evidence="1">Aldose 1-epimerase family protein</fullName>
    </submittedName>
</protein>
<dbReference type="SUPFAM" id="SSF74650">
    <property type="entry name" value="Galactose mutarotase-like"/>
    <property type="match status" value="1"/>
</dbReference>
<evidence type="ECO:0000313" key="2">
    <source>
        <dbReference type="Proteomes" id="UP000594118"/>
    </source>
</evidence>